<evidence type="ECO:0000256" key="1">
    <source>
        <dbReference type="SAM" id="MobiDB-lite"/>
    </source>
</evidence>
<evidence type="ECO:0000313" key="3">
    <source>
        <dbReference type="Proteomes" id="UP001215712"/>
    </source>
</evidence>
<feature type="region of interest" description="Disordered" evidence="1">
    <location>
        <begin position="1"/>
        <end position="41"/>
    </location>
</feature>
<organism evidence="2 3">
    <name type="scientific">Penicillium malachiteum</name>
    <dbReference type="NCBI Taxonomy" id="1324776"/>
    <lineage>
        <taxon>Eukaryota</taxon>
        <taxon>Fungi</taxon>
        <taxon>Dikarya</taxon>
        <taxon>Ascomycota</taxon>
        <taxon>Pezizomycotina</taxon>
        <taxon>Eurotiomycetes</taxon>
        <taxon>Eurotiomycetidae</taxon>
        <taxon>Eurotiales</taxon>
        <taxon>Aspergillaceae</taxon>
        <taxon>Penicillium</taxon>
    </lineage>
</organism>
<gene>
    <name evidence="2" type="ORF">N7493_002597</name>
</gene>
<protein>
    <submittedName>
        <fullName evidence="2">Uncharacterized protein</fullName>
    </submittedName>
</protein>
<keyword evidence="3" id="KW-1185">Reference proteome</keyword>
<reference evidence="2" key="2">
    <citation type="submission" date="2023-01" db="EMBL/GenBank/DDBJ databases">
        <authorList>
            <person name="Petersen C."/>
        </authorList>
    </citation>
    <scope>NUCLEOTIDE SEQUENCE</scope>
    <source>
        <strain evidence="2">IBT 17514</strain>
    </source>
</reference>
<evidence type="ECO:0000313" key="2">
    <source>
        <dbReference type="EMBL" id="KAJ5733811.1"/>
    </source>
</evidence>
<comment type="caution">
    <text evidence="2">The sequence shown here is derived from an EMBL/GenBank/DDBJ whole genome shotgun (WGS) entry which is preliminary data.</text>
</comment>
<dbReference type="Proteomes" id="UP001215712">
    <property type="component" value="Unassembled WGS sequence"/>
</dbReference>
<accession>A0AAD6MYU8</accession>
<reference evidence="2" key="1">
    <citation type="journal article" date="2023" name="IMA Fungus">
        <title>Comparative genomic study of the Penicillium genus elucidates a diverse pangenome and 15 lateral gene transfer events.</title>
        <authorList>
            <person name="Petersen C."/>
            <person name="Sorensen T."/>
            <person name="Nielsen M.R."/>
            <person name="Sondergaard T.E."/>
            <person name="Sorensen J.L."/>
            <person name="Fitzpatrick D.A."/>
            <person name="Frisvad J.C."/>
            <person name="Nielsen K.L."/>
        </authorList>
    </citation>
    <scope>NUCLEOTIDE SEQUENCE</scope>
    <source>
        <strain evidence="2">IBT 17514</strain>
    </source>
</reference>
<name>A0AAD6MYU8_9EURO</name>
<sequence length="185" mass="21142">MSQEEASAQHSEPEFSESSQIDIDDNISPHDSDDEPMPYSIPVDYATLSRQERQKLIDEGADPDSVILLSEFHKYLPRGENESVDEYTKRYADAMMDLPRRGVQILNDTTTAEVIGCIHGTVSGKFFDISPRTGATKGEYREFMRWLLGGVQEAEELEVPEKWLKFQVEDPGKGDYEQDERWMNS</sequence>
<feature type="compositionally biased region" description="Polar residues" evidence="1">
    <location>
        <begin position="1"/>
        <end position="21"/>
    </location>
</feature>
<proteinExistence type="predicted"/>
<dbReference type="EMBL" id="JAQJAN010000003">
    <property type="protein sequence ID" value="KAJ5733811.1"/>
    <property type="molecule type" value="Genomic_DNA"/>
</dbReference>
<dbReference type="AlphaFoldDB" id="A0AAD6MYU8"/>